<comment type="caution">
    <text evidence="1">The sequence shown here is derived from an EMBL/GenBank/DDBJ whole genome shotgun (WGS) entry which is preliminary data.</text>
</comment>
<dbReference type="InterPro" id="IPR005198">
    <property type="entry name" value="Glyco_hydro_76"/>
</dbReference>
<gene>
    <name evidence="1" type="ORF">CANVERA_P3488</name>
</gene>
<dbReference type="Gene3D" id="1.50.10.20">
    <property type="match status" value="1"/>
</dbReference>
<evidence type="ECO:0008006" key="3">
    <source>
        <dbReference type="Google" id="ProtNLM"/>
    </source>
</evidence>
<name>A0A9W4U058_9ASCO</name>
<evidence type="ECO:0000313" key="1">
    <source>
        <dbReference type="EMBL" id="CAI5758979.1"/>
    </source>
</evidence>
<dbReference type="InterPro" id="IPR053169">
    <property type="entry name" value="MUG_Protein"/>
</dbReference>
<keyword evidence="2" id="KW-1185">Reference proteome</keyword>
<dbReference type="OrthoDB" id="9984024at2759"/>
<organism evidence="1 2">
    <name type="scientific">Candida verbasci</name>
    <dbReference type="NCBI Taxonomy" id="1227364"/>
    <lineage>
        <taxon>Eukaryota</taxon>
        <taxon>Fungi</taxon>
        <taxon>Dikarya</taxon>
        <taxon>Ascomycota</taxon>
        <taxon>Saccharomycotina</taxon>
        <taxon>Pichiomycetes</taxon>
        <taxon>Debaryomycetaceae</taxon>
        <taxon>Candida/Lodderomyces clade</taxon>
        <taxon>Candida</taxon>
    </lineage>
</organism>
<accession>A0A9W4U058</accession>
<dbReference type="PANTHER" id="PTHR47791">
    <property type="entry name" value="MEIOTICALLY UP-REGULATED GENE 191 PROTEIN"/>
    <property type="match status" value="1"/>
</dbReference>
<dbReference type="AlphaFoldDB" id="A0A9W4U058"/>
<dbReference type="SUPFAM" id="SSF48208">
    <property type="entry name" value="Six-hairpin glycosidases"/>
    <property type="match status" value="1"/>
</dbReference>
<sequence length="349" mass="39054">MFVFLLFILNIVFAIPSYKRDLSFDAQHEYTNTIDIIWDSFWNHQQQAISAHSSCSNGSFSSAVIWDLAVAAKPIIDSGNVARTNLIMNNLYNYQNIIGWFAATPDSSQIYTDDNAQVLWAYLDAYELTHNTRYLTTAIQIMTLLQTQWSQRGGILWQVDASYIASISTTEAALSAVRLYEYTHDSNLLTFATNCIDWMNANLRDPSDGFYYDGIGSANGSTPNKGKLTYTVGTVISTYTYLAKYNMLPNALSSAITLATNSLTSNTFLTNGFWNNQVQYIHLLFAGFGDLIKIGGQTSFINQVNDQGNYYYQMNPVSYNLPCQGGGQGTLLYDGSMAQIFYQLSRINS</sequence>
<protein>
    <recommendedName>
        <fullName evidence="3">Glycoside hydrolase family 76 protein</fullName>
    </recommendedName>
</protein>
<dbReference type="PANTHER" id="PTHR47791:SF3">
    <property type="entry name" value="MEIOTICALLY UP-REGULATED GENE 191 PROTEIN"/>
    <property type="match status" value="1"/>
</dbReference>
<reference evidence="1" key="1">
    <citation type="submission" date="2022-12" db="EMBL/GenBank/DDBJ databases">
        <authorList>
            <person name="Brejova B."/>
        </authorList>
    </citation>
    <scope>NUCLEOTIDE SEQUENCE</scope>
</reference>
<proteinExistence type="predicted"/>
<dbReference type="Proteomes" id="UP001152885">
    <property type="component" value="Unassembled WGS sequence"/>
</dbReference>
<dbReference type="GO" id="GO:0005975">
    <property type="term" value="P:carbohydrate metabolic process"/>
    <property type="evidence" value="ECO:0007669"/>
    <property type="project" value="InterPro"/>
</dbReference>
<evidence type="ECO:0000313" key="2">
    <source>
        <dbReference type="Proteomes" id="UP001152885"/>
    </source>
</evidence>
<dbReference type="InterPro" id="IPR008928">
    <property type="entry name" value="6-hairpin_glycosidase_sf"/>
</dbReference>
<dbReference type="EMBL" id="CANTUO010000003">
    <property type="protein sequence ID" value="CAI5758979.1"/>
    <property type="molecule type" value="Genomic_DNA"/>
</dbReference>
<dbReference type="Pfam" id="PF03663">
    <property type="entry name" value="Glyco_hydro_76"/>
    <property type="match status" value="1"/>
</dbReference>